<dbReference type="PANTHER" id="PTHR39428:SF3">
    <property type="entry name" value="DEAZAFLAVIN-DEPENDENT NITROREDUCTASE"/>
    <property type="match status" value="1"/>
</dbReference>
<evidence type="ECO:0000313" key="3">
    <source>
        <dbReference type="EMBL" id="PWN01073.1"/>
    </source>
</evidence>
<keyword evidence="4" id="KW-1185">Reference proteome</keyword>
<accession>A0A316T9U1</accession>
<gene>
    <name evidence="3" type="ORF">DJ010_19625</name>
</gene>
<name>A0A316T9U1_9ACTN</name>
<dbReference type="NCBIfam" id="TIGR00026">
    <property type="entry name" value="hi_GC_TIGR00026"/>
    <property type="match status" value="1"/>
</dbReference>
<dbReference type="GO" id="GO:0005886">
    <property type="term" value="C:plasma membrane"/>
    <property type="evidence" value="ECO:0007669"/>
    <property type="project" value="TreeGrafter"/>
</dbReference>
<dbReference type="InterPro" id="IPR012349">
    <property type="entry name" value="Split_barrel_FMN-bd"/>
</dbReference>
<organism evidence="3 4">
    <name type="scientific">Nocardioides silvaticus</name>
    <dbReference type="NCBI Taxonomy" id="2201891"/>
    <lineage>
        <taxon>Bacteria</taxon>
        <taxon>Bacillati</taxon>
        <taxon>Actinomycetota</taxon>
        <taxon>Actinomycetes</taxon>
        <taxon>Propionibacteriales</taxon>
        <taxon>Nocardioidaceae</taxon>
        <taxon>Nocardioides</taxon>
    </lineage>
</organism>
<evidence type="ECO:0000256" key="2">
    <source>
        <dbReference type="ARBA" id="ARBA00049106"/>
    </source>
</evidence>
<proteinExistence type="inferred from homology"/>
<evidence type="ECO:0000313" key="4">
    <source>
        <dbReference type="Proteomes" id="UP000245507"/>
    </source>
</evidence>
<evidence type="ECO:0000256" key="1">
    <source>
        <dbReference type="ARBA" id="ARBA00008710"/>
    </source>
</evidence>
<dbReference type="Proteomes" id="UP000245507">
    <property type="component" value="Unassembled WGS sequence"/>
</dbReference>
<comment type="catalytic activity">
    <reaction evidence="2">
        <text>oxidized coenzyme F420-(gamma-L-Glu)(n) + a quinol + H(+) = reduced coenzyme F420-(gamma-L-Glu)(n) + a quinone</text>
        <dbReference type="Rhea" id="RHEA:39663"/>
        <dbReference type="Rhea" id="RHEA-COMP:12939"/>
        <dbReference type="Rhea" id="RHEA-COMP:14378"/>
        <dbReference type="ChEBI" id="CHEBI:15378"/>
        <dbReference type="ChEBI" id="CHEBI:24646"/>
        <dbReference type="ChEBI" id="CHEBI:132124"/>
        <dbReference type="ChEBI" id="CHEBI:133980"/>
        <dbReference type="ChEBI" id="CHEBI:139511"/>
    </reaction>
</comment>
<dbReference type="GO" id="GO:0070967">
    <property type="term" value="F:coenzyme F420 binding"/>
    <property type="evidence" value="ECO:0007669"/>
    <property type="project" value="TreeGrafter"/>
</dbReference>
<dbReference type="InterPro" id="IPR004378">
    <property type="entry name" value="F420H2_quin_Rdtase"/>
</dbReference>
<dbReference type="Pfam" id="PF04075">
    <property type="entry name" value="F420H2_quin_red"/>
    <property type="match status" value="1"/>
</dbReference>
<reference evidence="3 4" key="1">
    <citation type="submission" date="2018-05" db="EMBL/GenBank/DDBJ databases">
        <title>Nocardioides silvaticus genome.</title>
        <authorList>
            <person name="Li C."/>
            <person name="Wang G."/>
        </authorList>
    </citation>
    <scope>NUCLEOTIDE SEQUENCE [LARGE SCALE GENOMIC DNA]</scope>
    <source>
        <strain evidence="3 4">CCTCC AB 2018079</strain>
    </source>
</reference>
<dbReference type="OrthoDB" id="8225825at2"/>
<comment type="caution">
    <text evidence="3">The sequence shown here is derived from an EMBL/GenBank/DDBJ whole genome shotgun (WGS) entry which is preliminary data.</text>
</comment>
<dbReference type="AlphaFoldDB" id="A0A316T9U1"/>
<dbReference type="RefSeq" id="WP_109696974.1">
    <property type="nucleotide sequence ID" value="NZ_QGDD01000011.1"/>
</dbReference>
<dbReference type="EMBL" id="QGDD01000011">
    <property type="protein sequence ID" value="PWN01073.1"/>
    <property type="molecule type" value="Genomic_DNA"/>
</dbReference>
<sequence>MAVKEKPQGLDKPIVGKIIKYGARLHVPVYRMTNGRIGSKWRIGAGWKKPVPTLLLDHVGRKSGNRFTTPLLYLEDGPRLVIVASQGGLPKNPQWFHNLVANPDTLVDLPGERRRPVRARVADPGERAALWPRLVDLYADFESYQAWTEREIPVVVLDPR</sequence>
<dbReference type="GO" id="GO:0016491">
    <property type="term" value="F:oxidoreductase activity"/>
    <property type="evidence" value="ECO:0007669"/>
    <property type="project" value="InterPro"/>
</dbReference>
<protein>
    <submittedName>
        <fullName evidence="3">Nitroreductase family deazaflavin-dependent oxidoreductase</fullName>
    </submittedName>
</protein>
<comment type="similarity">
    <text evidence="1">Belongs to the F420H(2)-dependent quinone reductase family.</text>
</comment>
<dbReference type="PANTHER" id="PTHR39428">
    <property type="entry name" value="F420H(2)-DEPENDENT QUINONE REDUCTASE RV1261C"/>
    <property type="match status" value="1"/>
</dbReference>
<dbReference type="Gene3D" id="2.30.110.10">
    <property type="entry name" value="Electron Transport, Fmn-binding Protein, Chain A"/>
    <property type="match status" value="1"/>
</dbReference>